<reference evidence="1" key="1">
    <citation type="journal article" date="2022" name="bioRxiv">
        <title>Sequencing and chromosome-scale assembly of the giantPleurodeles waltlgenome.</title>
        <authorList>
            <person name="Brown T."/>
            <person name="Elewa A."/>
            <person name="Iarovenko S."/>
            <person name="Subramanian E."/>
            <person name="Araus A.J."/>
            <person name="Petzold A."/>
            <person name="Susuki M."/>
            <person name="Suzuki K.-i.T."/>
            <person name="Hayashi T."/>
            <person name="Toyoda A."/>
            <person name="Oliveira C."/>
            <person name="Osipova E."/>
            <person name="Leigh N.D."/>
            <person name="Simon A."/>
            <person name="Yun M.H."/>
        </authorList>
    </citation>
    <scope>NUCLEOTIDE SEQUENCE</scope>
    <source>
        <strain evidence="1">20211129_DDA</strain>
        <tissue evidence="1">Liver</tissue>
    </source>
</reference>
<dbReference type="CDD" id="cd00303">
    <property type="entry name" value="retropepsin_like"/>
    <property type="match status" value="1"/>
</dbReference>
<dbReference type="GO" id="GO:0006508">
    <property type="term" value="P:proteolysis"/>
    <property type="evidence" value="ECO:0007669"/>
    <property type="project" value="InterPro"/>
</dbReference>
<name>A0AAV7PX35_PLEWA</name>
<sequence>MCRATEIFCDGLPIRAKSRSTYIQEDGQSIGCTPPPHSDSDMDDDHHVVHVVHTINGRRLPTCQVLLQGLPVPALVDTGASINLMAAEGYQRLSKPPPLKPTRVQVYAFGNARPLEMAGVFTAEVAHEDTMVLAKIYMCKEGSGFLLGCQTAQELNLVRFAFSI</sequence>
<protein>
    <recommendedName>
        <fullName evidence="3">Peptidase A2 domain-containing protein</fullName>
    </recommendedName>
</protein>
<accession>A0AAV7PX35</accession>
<evidence type="ECO:0008006" key="3">
    <source>
        <dbReference type="Google" id="ProtNLM"/>
    </source>
</evidence>
<evidence type="ECO:0000313" key="1">
    <source>
        <dbReference type="EMBL" id="KAJ1131827.1"/>
    </source>
</evidence>
<gene>
    <name evidence="1" type="ORF">NDU88_010159</name>
</gene>
<dbReference type="AlphaFoldDB" id="A0AAV7PX35"/>
<dbReference type="Gene3D" id="2.40.70.10">
    <property type="entry name" value="Acid Proteases"/>
    <property type="match status" value="1"/>
</dbReference>
<keyword evidence="2" id="KW-1185">Reference proteome</keyword>
<dbReference type="Proteomes" id="UP001066276">
    <property type="component" value="Chromosome 7"/>
</dbReference>
<dbReference type="GO" id="GO:0004190">
    <property type="term" value="F:aspartic-type endopeptidase activity"/>
    <property type="evidence" value="ECO:0007669"/>
    <property type="project" value="InterPro"/>
</dbReference>
<dbReference type="InterPro" id="IPR001969">
    <property type="entry name" value="Aspartic_peptidase_AS"/>
</dbReference>
<organism evidence="1 2">
    <name type="scientific">Pleurodeles waltl</name>
    <name type="common">Iberian ribbed newt</name>
    <dbReference type="NCBI Taxonomy" id="8319"/>
    <lineage>
        <taxon>Eukaryota</taxon>
        <taxon>Metazoa</taxon>
        <taxon>Chordata</taxon>
        <taxon>Craniata</taxon>
        <taxon>Vertebrata</taxon>
        <taxon>Euteleostomi</taxon>
        <taxon>Amphibia</taxon>
        <taxon>Batrachia</taxon>
        <taxon>Caudata</taxon>
        <taxon>Salamandroidea</taxon>
        <taxon>Salamandridae</taxon>
        <taxon>Pleurodelinae</taxon>
        <taxon>Pleurodeles</taxon>
    </lineage>
</organism>
<dbReference type="PROSITE" id="PS00141">
    <property type="entry name" value="ASP_PROTEASE"/>
    <property type="match status" value="1"/>
</dbReference>
<dbReference type="SUPFAM" id="SSF50630">
    <property type="entry name" value="Acid proteases"/>
    <property type="match status" value="1"/>
</dbReference>
<dbReference type="InterPro" id="IPR021109">
    <property type="entry name" value="Peptidase_aspartic_dom_sf"/>
</dbReference>
<evidence type="ECO:0000313" key="2">
    <source>
        <dbReference type="Proteomes" id="UP001066276"/>
    </source>
</evidence>
<proteinExistence type="predicted"/>
<comment type="caution">
    <text evidence="1">The sequence shown here is derived from an EMBL/GenBank/DDBJ whole genome shotgun (WGS) entry which is preliminary data.</text>
</comment>
<dbReference type="EMBL" id="JANPWB010000011">
    <property type="protein sequence ID" value="KAJ1131827.1"/>
    <property type="molecule type" value="Genomic_DNA"/>
</dbReference>